<feature type="compositionally biased region" description="Low complexity" evidence="1">
    <location>
        <begin position="247"/>
        <end position="265"/>
    </location>
</feature>
<feature type="region of interest" description="Disordered" evidence="1">
    <location>
        <begin position="1"/>
        <end position="32"/>
    </location>
</feature>
<dbReference type="EMBL" id="KZ819662">
    <property type="protein sequence ID" value="PWN30203.1"/>
    <property type="molecule type" value="Genomic_DNA"/>
</dbReference>
<sequence>MSTTNASSTGGSPSTSSNRRPSVFSSHKDMSLDDLTRSISISSSAAVNGFRGGSPNLEHPHWLQMSSTNGSSGPEAQASSSRAEASSSAPLPSPGLAEDCKGKGKGSASSPAAQPAAGSSSSPFSSPGPSGLPAHVTAPSKKHRSPSHGSIVRPGAPTSINLSDLTSGKASFGGQSRAHRPRKSQSSILVAASEGEQGAGSTSKGAARNKPPSYEHATGLPNGHDSSSSGVVGLGDVTRTDTRSAVPTPETSPQPSRRTSTTSPSGHARQNGSSSASQGKANSRPQHHSPALSSSSPTPQVHQGKIRPDHTTSSSSSSSSSFPSLAALTGNAGGSALRNFRMRFGRSSGSKRVNDADEDGASGSGSAHTHAGDGDKKDEKERKGTM</sequence>
<dbReference type="AlphaFoldDB" id="A0A316V1Z6"/>
<reference evidence="2 3" key="1">
    <citation type="journal article" date="2018" name="Mol. Biol. Evol.">
        <title>Broad Genomic Sampling Reveals a Smut Pathogenic Ancestry of the Fungal Clade Ustilaginomycotina.</title>
        <authorList>
            <person name="Kijpornyongpan T."/>
            <person name="Mondo S.J."/>
            <person name="Barry K."/>
            <person name="Sandor L."/>
            <person name="Lee J."/>
            <person name="Lipzen A."/>
            <person name="Pangilinan J."/>
            <person name="LaButti K."/>
            <person name="Hainaut M."/>
            <person name="Henrissat B."/>
            <person name="Grigoriev I.V."/>
            <person name="Spatafora J.W."/>
            <person name="Aime M.C."/>
        </authorList>
    </citation>
    <scope>NUCLEOTIDE SEQUENCE [LARGE SCALE GENOMIC DNA]</scope>
    <source>
        <strain evidence="2 3">MCA 5214</strain>
    </source>
</reference>
<protein>
    <submittedName>
        <fullName evidence="2">Uncharacterized protein</fullName>
    </submittedName>
</protein>
<proteinExistence type="predicted"/>
<evidence type="ECO:0000313" key="2">
    <source>
        <dbReference type="EMBL" id="PWN30203.1"/>
    </source>
</evidence>
<evidence type="ECO:0000313" key="3">
    <source>
        <dbReference type="Proteomes" id="UP000245884"/>
    </source>
</evidence>
<dbReference type="RefSeq" id="XP_025364815.1">
    <property type="nucleotide sequence ID" value="XM_025509788.1"/>
</dbReference>
<feature type="region of interest" description="Disordered" evidence="1">
    <location>
        <begin position="46"/>
        <end position="386"/>
    </location>
</feature>
<feature type="compositionally biased region" description="Low complexity" evidence="1">
    <location>
        <begin position="106"/>
        <end position="134"/>
    </location>
</feature>
<evidence type="ECO:0000256" key="1">
    <source>
        <dbReference type="SAM" id="MobiDB-lite"/>
    </source>
</evidence>
<feature type="compositionally biased region" description="Polar residues" evidence="1">
    <location>
        <begin position="268"/>
        <end position="284"/>
    </location>
</feature>
<feature type="compositionally biased region" description="Low complexity" evidence="1">
    <location>
        <begin position="74"/>
        <end position="97"/>
    </location>
</feature>
<feature type="compositionally biased region" description="Low complexity" evidence="1">
    <location>
        <begin position="1"/>
        <end position="22"/>
    </location>
</feature>
<dbReference type="Proteomes" id="UP000245884">
    <property type="component" value="Unassembled WGS sequence"/>
</dbReference>
<dbReference type="GeneID" id="37031611"/>
<feature type="compositionally biased region" description="Low complexity" evidence="1">
    <location>
        <begin position="223"/>
        <end position="237"/>
    </location>
</feature>
<keyword evidence="3" id="KW-1185">Reference proteome</keyword>
<name>A0A316V1Z6_9BASI</name>
<gene>
    <name evidence="2" type="ORF">BDZ90DRAFT_6971</name>
</gene>
<organism evidence="2 3">
    <name type="scientific">Jaminaea rosea</name>
    <dbReference type="NCBI Taxonomy" id="1569628"/>
    <lineage>
        <taxon>Eukaryota</taxon>
        <taxon>Fungi</taxon>
        <taxon>Dikarya</taxon>
        <taxon>Basidiomycota</taxon>
        <taxon>Ustilaginomycotina</taxon>
        <taxon>Exobasidiomycetes</taxon>
        <taxon>Microstromatales</taxon>
        <taxon>Microstromatales incertae sedis</taxon>
        <taxon>Jaminaea</taxon>
    </lineage>
</organism>
<feature type="compositionally biased region" description="Basic and acidic residues" evidence="1">
    <location>
        <begin position="370"/>
        <end position="386"/>
    </location>
</feature>
<feature type="compositionally biased region" description="Polar residues" evidence="1">
    <location>
        <begin position="158"/>
        <end position="169"/>
    </location>
</feature>
<accession>A0A316V1Z6</accession>
<feature type="compositionally biased region" description="Polar residues" evidence="1">
    <location>
        <begin position="291"/>
        <end position="301"/>
    </location>
</feature>